<feature type="transmembrane region" description="Helical" evidence="7">
    <location>
        <begin position="88"/>
        <end position="109"/>
    </location>
</feature>
<evidence type="ECO:0000313" key="10">
    <source>
        <dbReference type="RefSeq" id="XP_019629900.1"/>
    </source>
</evidence>
<keyword evidence="6" id="KW-0675">Receptor</keyword>
<keyword evidence="9" id="KW-1185">Reference proteome</keyword>
<evidence type="ECO:0000313" key="9">
    <source>
        <dbReference type="Proteomes" id="UP000515135"/>
    </source>
</evidence>
<dbReference type="Proteomes" id="UP000515135">
    <property type="component" value="Unplaced"/>
</dbReference>
<feature type="transmembrane region" description="Helical" evidence="7">
    <location>
        <begin position="269"/>
        <end position="288"/>
    </location>
</feature>
<evidence type="ECO:0000256" key="2">
    <source>
        <dbReference type="ARBA" id="ARBA00022475"/>
    </source>
</evidence>
<keyword evidence="5 7" id="KW-0472">Membrane</keyword>
<dbReference type="OrthoDB" id="9894375at2759"/>
<keyword evidence="4 7" id="KW-1133">Transmembrane helix</keyword>
<organism evidence="9 10">
    <name type="scientific">Branchiostoma belcheri</name>
    <name type="common">Amphioxus</name>
    <dbReference type="NCBI Taxonomy" id="7741"/>
    <lineage>
        <taxon>Eukaryota</taxon>
        <taxon>Metazoa</taxon>
        <taxon>Chordata</taxon>
        <taxon>Cephalochordata</taxon>
        <taxon>Leptocardii</taxon>
        <taxon>Amphioxiformes</taxon>
        <taxon>Branchiostomatidae</taxon>
        <taxon>Branchiostoma</taxon>
    </lineage>
</organism>
<evidence type="ECO:0000256" key="7">
    <source>
        <dbReference type="SAM" id="Phobius"/>
    </source>
</evidence>
<accession>A0A6P4YKB5</accession>
<protein>
    <submittedName>
        <fullName evidence="10">Adenosine receptor A3-like</fullName>
    </submittedName>
</protein>
<dbReference type="InterPro" id="IPR017452">
    <property type="entry name" value="GPCR_Rhodpsn_7TM"/>
</dbReference>
<keyword evidence="3 6" id="KW-0812">Transmembrane</keyword>
<gene>
    <name evidence="10" type="primary">LOC109474133</name>
</gene>
<dbReference type="GeneID" id="109474133"/>
<dbReference type="PRINTS" id="PR00237">
    <property type="entry name" value="GPCRRHODOPSN"/>
</dbReference>
<dbReference type="PANTHER" id="PTHR22750">
    <property type="entry name" value="G-PROTEIN COUPLED RECEPTOR"/>
    <property type="match status" value="1"/>
</dbReference>
<reference evidence="10" key="1">
    <citation type="submission" date="2025-08" db="UniProtKB">
        <authorList>
            <consortium name="RefSeq"/>
        </authorList>
    </citation>
    <scope>IDENTIFICATION</scope>
    <source>
        <tissue evidence="10">Gonad</tissue>
    </source>
</reference>
<evidence type="ECO:0000256" key="5">
    <source>
        <dbReference type="ARBA" id="ARBA00023136"/>
    </source>
</evidence>
<feature type="transmembrane region" description="Helical" evidence="7">
    <location>
        <begin position="308"/>
        <end position="329"/>
    </location>
</feature>
<evidence type="ECO:0000259" key="8">
    <source>
        <dbReference type="PROSITE" id="PS50262"/>
    </source>
</evidence>
<feature type="transmembrane region" description="Helical" evidence="7">
    <location>
        <begin position="166"/>
        <end position="188"/>
    </location>
</feature>
<keyword evidence="2" id="KW-1003">Cell membrane</keyword>
<dbReference type="PROSITE" id="PS50262">
    <property type="entry name" value="G_PROTEIN_RECEP_F1_2"/>
    <property type="match status" value="1"/>
</dbReference>
<dbReference type="SUPFAM" id="SSF81321">
    <property type="entry name" value="Family A G protein-coupled receptor-like"/>
    <property type="match status" value="1"/>
</dbReference>
<sequence>MEGNISNTTTRFTFANASGGSCLEWFGKNGPGDNLTFETVMTICLNSSQILFSFPGREALTTTLSAIGTLLNSLVVFGVAMLQQHKPLYYQIANLAVSDIITNVVANVMLKLRSTVTFRKYILLLVTVLHFPVFLSLTGLVLLSVDRYVSVQHAIYYRTTVGSRHTLAAVAGAWVSAALLCFSPLMGWNCYSMNASKELCFLGAVEGSYILFMTVLCAAGVAVVVFTNARVFLALRRRLSAAANGNQQAGRVHINRQQIVLAQKRARSVLVIIAVFLLAWLLFLSWQVTTLVSMYNSWDGMNGIGNLFRFVYIVVLWLAPIVNPLVYAFRLPTLRNAVWDSFKNGGIRLWRYLVRKRNVQQNERPATIDAPVVLLSYRSRDCLF</sequence>
<comment type="similarity">
    <text evidence="6">Belongs to the G-protein coupled receptor 1 family.</text>
</comment>
<evidence type="ECO:0000256" key="3">
    <source>
        <dbReference type="ARBA" id="ARBA00022692"/>
    </source>
</evidence>
<dbReference type="PROSITE" id="PS00237">
    <property type="entry name" value="G_PROTEIN_RECEP_F1_1"/>
    <property type="match status" value="1"/>
</dbReference>
<feature type="transmembrane region" description="Helical" evidence="7">
    <location>
        <begin position="121"/>
        <end position="145"/>
    </location>
</feature>
<dbReference type="InterPro" id="IPR000276">
    <property type="entry name" value="GPCR_Rhodpsn"/>
</dbReference>
<dbReference type="RefSeq" id="XP_019629900.1">
    <property type="nucleotide sequence ID" value="XM_019774341.1"/>
</dbReference>
<evidence type="ECO:0000256" key="4">
    <source>
        <dbReference type="ARBA" id="ARBA00022989"/>
    </source>
</evidence>
<dbReference type="GO" id="GO:0004930">
    <property type="term" value="F:G protein-coupled receptor activity"/>
    <property type="evidence" value="ECO:0007669"/>
    <property type="project" value="UniProtKB-KW"/>
</dbReference>
<dbReference type="Gene3D" id="1.20.1070.10">
    <property type="entry name" value="Rhodopsin 7-helix transmembrane proteins"/>
    <property type="match status" value="1"/>
</dbReference>
<keyword evidence="6" id="KW-0807">Transducer</keyword>
<comment type="subcellular location">
    <subcellularLocation>
        <location evidence="1">Cell membrane</location>
        <topology evidence="1">Multi-pass membrane protein</topology>
    </subcellularLocation>
</comment>
<evidence type="ECO:0000256" key="6">
    <source>
        <dbReference type="RuleBase" id="RU000688"/>
    </source>
</evidence>
<name>A0A6P4YKB5_BRABE</name>
<keyword evidence="6" id="KW-0297">G-protein coupled receptor</keyword>
<dbReference type="GO" id="GO:0005886">
    <property type="term" value="C:plasma membrane"/>
    <property type="evidence" value="ECO:0007669"/>
    <property type="project" value="UniProtKB-SubCell"/>
</dbReference>
<feature type="domain" description="G-protein coupled receptors family 1 profile" evidence="8">
    <location>
        <begin position="68"/>
        <end position="327"/>
    </location>
</feature>
<proteinExistence type="inferred from homology"/>
<feature type="transmembrane region" description="Helical" evidence="7">
    <location>
        <begin position="59"/>
        <end position="81"/>
    </location>
</feature>
<dbReference type="AlphaFoldDB" id="A0A6P4YKB5"/>
<evidence type="ECO:0000256" key="1">
    <source>
        <dbReference type="ARBA" id="ARBA00004651"/>
    </source>
</evidence>
<dbReference type="KEGG" id="bbel:109474133"/>
<feature type="transmembrane region" description="Helical" evidence="7">
    <location>
        <begin position="208"/>
        <end position="229"/>
    </location>
</feature>
<dbReference type="Pfam" id="PF00001">
    <property type="entry name" value="7tm_1"/>
    <property type="match status" value="1"/>
</dbReference>